<feature type="binding site" evidence="9">
    <location>
        <position position="39"/>
    </location>
    <ligand>
        <name>a divalent metal cation</name>
        <dbReference type="ChEBI" id="CHEBI:60240"/>
    </ligand>
</feature>
<protein>
    <recommendedName>
        <fullName evidence="10">Ribonuclease</fullName>
        <ecNumber evidence="10">3.1.26.4</ecNumber>
    </recommendedName>
</protein>
<dbReference type="PANTHER" id="PTHR10954">
    <property type="entry name" value="RIBONUCLEASE H2 SUBUNIT A"/>
    <property type="match status" value="1"/>
</dbReference>
<sequence>MADHIQIPSAPGPSKPLTESYTYHSPTPTAAGPYILGVDEAGRGPVLGPLVYGVAYCPASYQEEMEQLGFADSKTLNAATRSGLLDILSSDPPNLGWSVRVAISSGMLRRPPTNLNRQSEDATILLIREVLAKGIKLSEVYVDALGTTTTYEKYLSSLFPGINFTVTTKADSKFKIVGAASVAAKVTRDACVEGWHFEEGVESITSTVGSGYPSDPNTQAWLKTSIDPVFGFPRIARFSWNTVKLILDKNAHAVKWIDDGQASLVKAFEGGQGHLTKLFSATAWGFHRELAEKFGSVVRVRGPFGATELYTFDPKAVHHLLVKDQNIYDESKFFFEINKIMFGEGIFTSKGDAHRRQRKMLNPVFSIAHMREMSLIFYEVAHKVRKVFEQKVKNGPAEIDVMEWMTRLALELIGQSGLGYSFDELTENAVPHRYGEAAKSLVPKQAKSIAILVPLIPYLTKIGTAKFRRAIVDLIPASELKDLKDIVDVLHETSVEIYESKKKAISEGDEALSRQIGRGKDIMSILLKANMHADEDDKLSEEQLLGQVTSLTFAATDTTSGALSRTLHLLSAHKDVQSKVREEIRQARQANGGNDIGYDTLVSLPLLDAICRETLRLHPPVSTVLRVAYKDAVLPLSTPVKGINGEYISEIPVPEGTAFHISILNSNTNPELWGPDAYEWKPERWLNPLPQSLIDARIPGVYSQLLTFIGGGRSCIGFKFSQLEMKVVLALLLEQFEFSPSGKNIFWQMTGIATPNLDANSTNPTLPMVVSLASE</sequence>
<dbReference type="PANTHER" id="PTHR10954:SF7">
    <property type="entry name" value="RIBONUCLEASE H2 SUBUNIT A"/>
    <property type="match status" value="1"/>
</dbReference>
<dbReference type="InterPro" id="IPR024567">
    <property type="entry name" value="RNase_HII/HIII_dom"/>
</dbReference>
<evidence type="ECO:0000256" key="4">
    <source>
        <dbReference type="ARBA" id="ARBA00022722"/>
    </source>
</evidence>
<keyword evidence="5 8" id="KW-0479">Metal-binding</keyword>
<dbReference type="InterPro" id="IPR012337">
    <property type="entry name" value="RNaseH-like_sf"/>
</dbReference>
<dbReference type="InterPro" id="IPR002401">
    <property type="entry name" value="Cyt_P450_E_grp-I"/>
</dbReference>
<feature type="binding site" evidence="9">
    <location>
        <position position="143"/>
    </location>
    <ligand>
        <name>a divalent metal cation</name>
        <dbReference type="ChEBI" id="CHEBI:60240"/>
    </ligand>
</feature>
<comment type="similarity">
    <text evidence="3">Belongs to the RNase HII family. Eukaryotic subfamily.</text>
</comment>
<dbReference type="SUPFAM" id="SSF48264">
    <property type="entry name" value="Cytochrome P450"/>
    <property type="match status" value="1"/>
</dbReference>
<feature type="domain" description="RNase H type-2" evidence="12">
    <location>
        <begin position="33"/>
        <end position="252"/>
    </location>
</feature>
<evidence type="ECO:0000256" key="2">
    <source>
        <dbReference type="ARBA" id="ARBA00001946"/>
    </source>
</evidence>
<dbReference type="Gene3D" id="3.30.420.10">
    <property type="entry name" value="Ribonuclease H-like superfamily/Ribonuclease H"/>
    <property type="match status" value="1"/>
</dbReference>
<gene>
    <name evidence="13" type="ORF">D9613_007573</name>
</gene>
<dbReference type="InterPro" id="IPR001128">
    <property type="entry name" value="Cyt_P450"/>
</dbReference>
<proteinExistence type="inferred from homology"/>
<evidence type="ECO:0000256" key="9">
    <source>
        <dbReference type="PROSITE-ProRule" id="PRU01319"/>
    </source>
</evidence>
<evidence type="ECO:0000256" key="7">
    <source>
        <dbReference type="ARBA" id="ARBA00022801"/>
    </source>
</evidence>
<accession>A0A8H4QN64</accession>
<dbReference type="InterPro" id="IPR023160">
    <property type="entry name" value="RNase_HII_hlx-loop-hlx_cap_dom"/>
</dbReference>
<dbReference type="FunFam" id="1.10.10.460:FF:000001">
    <property type="entry name" value="Ribonuclease"/>
    <property type="match status" value="1"/>
</dbReference>
<evidence type="ECO:0000256" key="11">
    <source>
        <dbReference type="SAM" id="MobiDB-lite"/>
    </source>
</evidence>
<dbReference type="GO" id="GO:0032299">
    <property type="term" value="C:ribonuclease H2 complex"/>
    <property type="evidence" value="ECO:0007669"/>
    <property type="project" value="TreeGrafter"/>
</dbReference>
<evidence type="ECO:0000256" key="8">
    <source>
        <dbReference type="PIRSR" id="PIRSR602401-1"/>
    </source>
</evidence>
<dbReference type="InterPro" id="IPR036397">
    <property type="entry name" value="RNaseH_sf"/>
</dbReference>
<reference evidence="13 14" key="1">
    <citation type="submission" date="2019-12" db="EMBL/GenBank/DDBJ databases">
        <authorList>
            <person name="Floudas D."/>
            <person name="Bentzer J."/>
            <person name="Ahren D."/>
            <person name="Johansson T."/>
            <person name="Persson P."/>
            <person name="Tunlid A."/>
        </authorList>
    </citation>
    <scope>NUCLEOTIDE SEQUENCE [LARGE SCALE GENOMIC DNA]</scope>
    <source>
        <strain evidence="13 14">CBS 102.39</strain>
    </source>
</reference>
<dbReference type="Gene3D" id="1.10.10.460">
    <property type="entry name" value="Ribonuclease hii. Domain 2"/>
    <property type="match status" value="1"/>
</dbReference>
<dbReference type="InterPro" id="IPR036396">
    <property type="entry name" value="Cyt_P450_sf"/>
</dbReference>
<comment type="cofactor">
    <cofactor evidence="9">
        <name>Mn(2+)</name>
        <dbReference type="ChEBI" id="CHEBI:29035"/>
    </cofactor>
    <cofactor evidence="9">
        <name>Mg(2+)</name>
        <dbReference type="ChEBI" id="CHEBI:18420"/>
    </cofactor>
    <text evidence="9">Manganese or magnesium. Binds 1 divalent metal ion per monomer in the absence of substrate. May bind a second metal ion after substrate binding.</text>
</comment>
<evidence type="ECO:0000256" key="5">
    <source>
        <dbReference type="ARBA" id="ARBA00022723"/>
    </source>
</evidence>
<feature type="binding site" description="axial binding residue" evidence="8">
    <location>
        <position position="715"/>
    </location>
    <ligand>
        <name>heme</name>
        <dbReference type="ChEBI" id="CHEBI:30413"/>
    </ligand>
    <ligandPart>
        <name>Fe</name>
        <dbReference type="ChEBI" id="CHEBI:18248"/>
    </ligandPart>
</feature>
<feature type="binding site" evidence="9">
    <location>
        <position position="40"/>
    </location>
    <ligand>
        <name>a divalent metal cation</name>
        <dbReference type="ChEBI" id="CHEBI:60240"/>
    </ligand>
</feature>
<dbReference type="PRINTS" id="PR00463">
    <property type="entry name" value="EP450I"/>
</dbReference>
<dbReference type="GO" id="GO:0016705">
    <property type="term" value="F:oxidoreductase activity, acting on paired donors, with incorporation or reduction of molecular oxygen"/>
    <property type="evidence" value="ECO:0007669"/>
    <property type="project" value="InterPro"/>
</dbReference>
<keyword evidence="7 9" id="KW-0378">Hydrolase</keyword>
<dbReference type="NCBIfam" id="TIGR00729">
    <property type="entry name" value="ribonuclease HII"/>
    <property type="match status" value="1"/>
</dbReference>
<dbReference type="InterPro" id="IPR004649">
    <property type="entry name" value="RNase_H2_suA"/>
</dbReference>
<evidence type="ECO:0000256" key="6">
    <source>
        <dbReference type="ARBA" id="ARBA00022759"/>
    </source>
</evidence>
<dbReference type="GO" id="GO:0043137">
    <property type="term" value="P:DNA replication, removal of RNA primer"/>
    <property type="evidence" value="ECO:0007669"/>
    <property type="project" value="TreeGrafter"/>
</dbReference>
<comment type="catalytic activity">
    <reaction evidence="1 9 10">
        <text>Endonucleolytic cleavage to 5'-phosphomonoester.</text>
        <dbReference type="EC" id="3.1.26.4"/>
    </reaction>
</comment>
<dbReference type="GO" id="GO:0005506">
    <property type="term" value="F:iron ion binding"/>
    <property type="evidence" value="ECO:0007669"/>
    <property type="project" value="InterPro"/>
</dbReference>
<dbReference type="Pfam" id="PF00067">
    <property type="entry name" value="p450"/>
    <property type="match status" value="1"/>
</dbReference>
<keyword evidence="6 9" id="KW-0255">Endonuclease</keyword>
<dbReference type="GO" id="GO:0004523">
    <property type="term" value="F:RNA-DNA hybrid ribonuclease activity"/>
    <property type="evidence" value="ECO:0007669"/>
    <property type="project" value="UniProtKB-UniRule"/>
</dbReference>
<comment type="cofactor">
    <cofactor evidence="8">
        <name>heme</name>
        <dbReference type="ChEBI" id="CHEBI:30413"/>
    </cofactor>
</comment>
<dbReference type="EC" id="3.1.26.4" evidence="10"/>
<keyword evidence="4 9" id="KW-0540">Nuclease</keyword>
<dbReference type="Gene3D" id="1.10.630.10">
    <property type="entry name" value="Cytochrome P450"/>
    <property type="match status" value="1"/>
</dbReference>
<dbReference type="GO" id="GO:0006298">
    <property type="term" value="P:mismatch repair"/>
    <property type="evidence" value="ECO:0007669"/>
    <property type="project" value="TreeGrafter"/>
</dbReference>
<comment type="caution">
    <text evidence="13">The sequence shown here is derived from an EMBL/GenBank/DDBJ whole genome shotgun (WGS) entry which is preliminary data.</text>
</comment>
<comment type="cofactor">
    <cofactor evidence="2">
        <name>Mg(2+)</name>
        <dbReference type="ChEBI" id="CHEBI:18420"/>
    </cofactor>
</comment>
<dbReference type="Pfam" id="PF01351">
    <property type="entry name" value="RNase_HII"/>
    <property type="match status" value="1"/>
</dbReference>
<keyword evidence="8" id="KW-0349">Heme</keyword>
<dbReference type="CDD" id="cd07181">
    <property type="entry name" value="RNase_HII_eukaryota_like"/>
    <property type="match status" value="1"/>
</dbReference>
<evidence type="ECO:0000256" key="3">
    <source>
        <dbReference type="ARBA" id="ARBA00007058"/>
    </source>
</evidence>
<evidence type="ECO:0000256" key="1">
    <source>
        <dbReference type="ARBA" id="ARBA00000077"/>
    </source>
</evidence>
<dbReference type="SUPFAM" id="SSF53098">
    <property type="entry name" value="Ribonuclease H-like"/>
    <property type="match status" value="1"/>
</dbReference>
<evidence type="ECO:0000313" key="13">
    <source>
        <dbReference type="EMBL" id="KAF4613944.1"/>
    </source>
</evidence>
<dbReference type="GO" id="GO:0003723">
    <property type="term" value="F:RNA binding"/>
    <property type="evidence" value="ECO:0007669"/>
    <property type="project" value="UniProtKB-UniRule"/>
</dbReference>
<dbReference type="AlphaFoldDB" id="A0A8H4QN64"/>
<dbReference type="GO" id="GO:0004497">
    <property type="term" value="F:monooxygenase activity"/>
    <property type="evidence" value="ECO:0007669"/>
    <property type="project" value="InterPro"/>
</dbReference>
<comment type="function">
    <text evidence="10">Endonuclease that specifically degrades the RNA of RNA-DNA hybrids.</text>
</comment>
<dbReference type="CDD" id="cd11069">
    <property type="entry name" value="CYP_FUM15-like"/>
    <property type="match status" value="1"/>
</dbReference>
<dbReference type="GO" id="GO:0020037">
    <property type="term" value="F:heme binding"/>
    <property type="evidence" value="ECO:0007669"/>
    <property type="project" value="InterPro"/>
</dbReference>
<dbReference type="PRINTS" id="PR00385">
    <property type="entry name" value="P450"/>
</dbReference>
<dbReference type="FunFam" id="3.30.420.10:FF:000016">
    <property type="entry name" value="Ribonuclease"/>
    <property type="match status" value="1"/>
</dbReference>
<name>A0A8H4QN64_9AGAR</name>
<feature type="region of interest" description="Disordered" evidence="11">
    <location>
        <begin position="1"/>
        <end position="22"/>
    </location>
</feature>
<dbReference type="EMBL" id="JAACJL010000045">
    <property type="protein sequence ID" value="KAF4613944.1"/>
    <property type="molecule type" value="Genomic_DNA"/>
</dbReference>
<organism evidence="13 14">
    <name type="scientific">Agrocybe pediades</name>
    <dbReference type="NCBI Taxonomy" id="84607"/>
    <lineage>
        <taxon>Eukaryota</taxon>
        <taxon>Fungi</taxon>
        <taxon>Dikarya</taxon>
        <taxon>Basidiomycota</taxon>
        <taxon>Agaricomycotina</taxon>
        <taxon>Agaricomycetes</taxon>
        <taxon>Agaricomycetidae</taxon>
        <taxon>Agaricales</taxon>
        <taxon>Agaricineae</taxon>
        <taxon>Strophariaceae</taxon>
        <taxon>Agrocybe</taxon>
    </lineage>
</organism>
<evidence type="ECO:0000313" key="14">
    <source>
        <dbReference type="Proteomes" id="UP000521872"/>
    </source>
</evidence>
<keyword evidence="14" id="KW-1185">Reference proteome</keyword>
<evidence type="ECO:0000259" key="12">
    <source>
        <dbReference type="PROSITE" id="PS51975"/>
    </source>
</evidence>
<dbReference type="InterPro" id="IPR001352">
    <property type="entry name" value="RNase_HII/HIII"/>
</dbReference>
<evidence type="ECO:0000256" key="10">
    <source>
        <dbReference type="RuleBase" id="RU003515"/>
    </source>
</evidence>
<keyword evidence="8" id="KW-0408">Iron</keyword>
<dbReference type="Proteomes" id="UP000521872">
    <property type="component" value="Unassembled WGS sequence"/>
</dbReference>
<dbReference type="PROSITE" id="PS51975">
    <property type="entry name" value="RNASE_H_2"/>
    <property type="match status" value="1"/>
</dbReference>